<feature type="compositionally biased region" description="Polar residues" evidence="1">
    <location>
        <begin position="76"/>
        <end position="94"/>
    </location>
</feature>
<sequence length="94" mass="10209">MGLPPVAYDDGDGSWAPLEERKGSPACHRAVREEAKEKATKTARLAKLRRQQDRAVQRLKGLVIVSSSSDDHGSSTNQTILHQPPTATSTSTTR</sequence>
<feature type="region of interest" description="Disordered" evidence="1">
    <location>
        <begin position="66"/>
        <end position="94"/>
    </location>
</feature>
<reference evidence="2" key="3">
    <citation type="submission" date="2022-06" db="UniProtKB">
        <authorList>
            <consortium name="EnsemblPlants"/>
        </authorList>
    </citation>
    <scope>IDENTIFICATION</scope>
</reference>
<dbReference type="EnsemblPlants" id="TuG1812G0700003539.01.T01">
    <property type="protein sequence ID" value="TuG1812G0700003539.01.T01"/>
    <property type="gene ID" value="TuG1812G0700003539.01"/>
</dbReference>
<keyword evidence="3" id="KW-1185">Reference proteome</keyword>
<protein>
    <submittedName>
        <fullName evidence="2">Uncharacterized protein</fullName>
    </submittedName>
</protein>
<evidence type="ECO:0000313" key="2">
    <source>
        <dbReference type="EnsemblPlants" id="TuG1812G0700003539.01.T01"/>
    </source>
</evidence>
<evidence type="ECO:0000313" key="3">
    <source>
        <dbReference type="Proteomes" id="UP000015106"/>
    </source>
</evidence>
<reference evidence="2" key="2">
    <citation type="submission" date="2018-03" db="EMBL/GenBank/DDBJ databases">
        <title>The Triticum urartu genome reveals the dynamic nature of wheat genome evolution.</title>
        <authorList>
            <person name="Ling H."/>
            <person name="Ma B."/>
            <person name="Shi X."/>
            <person name="Liu H."/>
            <person name="Dong L."/>
            <person name="Sun H."/>
            <person name="Cao Y."/>
            <person name="Gao Q."/>
            <person name="Zheng S."/>
            <person name="Li Y."/>
            <person name="Yu Y."/>
            <person name="Du H."/>
            <person name="Qi M."/>
            <person name="Li Y."/>
            <person name="Yu H."/>
            <person name="Cui Y."/>
            <person name="Wang N."/>
            <person name="Chen C."/>
            <person name="Wu H."/>
            <person name="Zhao Y."/>
            <person name="Zhang J."/>
            <person name="Li Y."/>
            <person name="Zhou W."/>
            <person name="Zhang B."/>
            <person name="Hu W."/>
            <person name="Eijk M."/>
            <person name="Tang J."/>
            <person name="Witsenboer H."/>
            <person name="Zhao S."/>
            <person name="Li Z."/>
            <person name="Zhang A."/>
            <person name="Wang D."/>
            <person name="Liang C."/>
        </authorList>
    </citation>
    <scope>NUCLEOTIDE SEQUENCE [LARGE SCALE GENOMIC DNA]</scope>
    <source>
        <strain evidence="2">cv. G1812</strain>
    </source>
</reference>
<proteinExistence type="predicted"/>
<feature type="region of interest" description="Disordered" evidence="1">
    <location>
        <begin position="1"/>
        <end position="30"/>
    </location>
</feature>
<dbReference type="Proteomes" id="UP000015106">
    <property type="component" value="Chromosome 7"/>
</dbReference>
<name>A0A8R7R0D8_TRIUA</name>
<dbReference type="AlphaFoldDB" id="A0A8R7R0D8"/>
<evidence type="ECO:0000256" key="1">
    <source>
        <dbReference type="SAM" id="MobiDB-lite"/>
    </source>
</evidence>
<accession>A0A8R7R0D8</accession>
<reference evidence="3" key="1">
    <citation type="journal article" date="2013" name="Nature">
        <title>Draft genome of the wheat A-genome progenitor Triticum urartu.</title>
        <authorList>
            <person name="Ling H.Q."/>
            <person name="Zhao S."/>
            <person name="Liu D."/>
            <person name="Wang J."/>
            <person name="Sun H."/>
            <person name="Zhang C."/>
            <person name="Fan H."/>
            <person name="Li D."/>
            <person name="Dong L."/>
            <person name="Tao Y."/>
            <person name="Gao C."/>
            <person name="Wu H."/>
            <person name="Li Y."/>
            <person name="Cui Y."/>
            <person name="Guo X."/>
            <person name="Zheng S."/>
            <person name="Wang B."/>
            <person name="Yu K."/>
            <person name="Liang Q."/>
            <person name="Yang W."/>
            <person name="Lou X."/>
            <person name="Chen J."/>
            <person name="Feng M."/>
            <person name="Jian J."/>
            <person name="Zhang X."/>
            <person name="Luo G."/>
            <person name="Jiang Y."/>
            <person name="Liu J."/>
            <person name="Wang Z."/>
            <person name="Sha Y."/>
            <person name="Zhang B."/>
            <person name="Wu H."/>
            <person name="Tang D."/>
            <person name="Shen Q."/>
            <person name="Xue P."/>
            <person name="Zou S."/>
            <person name="Wang X."/>
            <person name="Liu X."/>
            <person name="Wang F."/>
            <person name="Yang Y."/>
            <person name="An X."/>
            <person name="Dong Z."/>
            <person name="Zhang K."/>
            <person name="Zhang X."/>
            <person name="Luo M.C."/>
            <person name="Dvorak J."/>
            <person name="Tong Y."/>
            <person name="Wang J."/>
            <person name="Yang H."/>
            <person name="Li Z."/>
            <person name="Wang D."/>
            <person name="Zhang A."/>
            <person name="Wang J."/>
        </authorList>
    </citation>
    <scope>NUCLEOTIDE SEQUENCE</scope>
    <source>
        <strain evidence="3">cv. G1812</strain>
    </source>
</reference>
<organism evidence="2 3">
    <name type="scientific">Triticum urartu</name>
    <name type="common">Red wild einkorn</name>
    <name type="synonym">Crithodium urartu</name>
    <dbReference type="NCBI Taxonomy" id="4572"/>
    <lineage>
        <taxon>Eukaryota</taxon>
        <taxon>Viridiplantae</taxon>
        <taxon>Streptophyta</taxon>
        <taxon>Embryophyta</taxon>
        <taxon>Tracheophyta</taxon>
        <taxon>Spermatophyta</taxon>
        <taxon>Magnoliopsida</taxon>
        <taxon>Liliopsida</taxon>
        <taxon>Poales</taxon>
        <taxon>Poaceae</taxon>
        <taxon>BOP clade</taxon>
        <taxon>Pooideae</taxon>
        <taxon>Triticodae</taxon>
        <taxon>Triticeae</taxon>
        <taxon>Triticinae</taxon>
        <taxon>Triticum</taxon>
    </lineage>
</organism>
<dbReference type="Gramene" id="TuG1812G0700003539.01.T01">
    <property type="protein sequence ID" value="TuG1812G0700003539.01.T01"/>
    <property type="gene ID" value="TuG1812G0700003539.01"/>
</dbReference>